<evidence type="ECO:0000256" key="5">
    <source>
        <dbReference type="ARBA" id="ARBA00022741"/>
    </source>
</evidence>
<dbReference type="SUPFAM" id="SSF55785">
    <property type="entry name" value="PYP-like sensor domain (PAS domain)"/>
    <property type="match status" value="2"/>
</dbReference>
<reference evidence="9 10" key="1">
    <citation type="submission" date="2016-04" db="EMBL/GenBank/DDBJ databases">
        <authorList>
            <person name="Evans L.H."/>
            <person name="Alamgir A."/>
            <person name="Owens N."/>
            <person name="Weber N.D."/>
            <person name="Virtaneva K."/>
            <person name="Barbian K."/>
            <person name="Babar A."/>
            <person name="Rosenke K."/>
        </authorList>
    </citation>
    <scope>NUCLEOTIDE SEQUENCE [LARGE SCALE GENOMIC DNA]</scope>
    <source>
        <strain evidence="9 10">PMB02</strain>
    </source>
</reference>
<dbReference type="Proteomes" id="UP000078316">
    <property type="component" value="Unassembled WGS sequence"/>
</dbReference>
<evidence type="ECO:0000256" key="4">
    <source>
        <dbReference type="ARBA" id="ARBA00022679"/>
    </source>
</evidence>
<dbReference type="GO" id="GO:0004673">
    <property type="term" value="F:protein histidine kinase activity"/>
    <property type="evidence" value="ECO:0007669"/>
    <property type="project" value="UniProtKB-EC"/>
</dbReference>
<dbReference type="Gene3D" id="3.30.450.20">
    <property type="entry name" value="PAS domain"/>
    <property type="match status" value="2"/>
</dbReference>
<dbReference type="InterPro" id="IPR013656">
    <property type="entry name" value="PAS_4"/>
</dbReference>
<dbReference type="SUPFAM" id="SSF55781">
    <property type="entry name" value="GAF domain-like"/>
    <property type="match status" value="2"/>
</dbReference>
<dbReference type="InterPro" id="IPR029016">
    <property type="entry name" value="GAF-like_dom_sf"/>
</dbReference>
<evidence type="ECO:0000256" key="2">
    <source>
        <dbReference type="ARBA" id="ARBA00012438"/>
    </source>
</evidence>
<comment type="caution">
    <text evidence="9">The sequence shown here is derived from an EMBL/GenBank/DDBJ whole genome shotgun (WGS) entry which is preliminary data.</text>
</comment>
<dbReference type="Gene3D" id="3.30.565.10">
    <property type="entry name" value="Histidine kinase-like ATPase, C-terminal domain"/>
    <property type="match status" value="1"/>
</dbReference>
<dbReference type="GO" id="GO:0005524">
    <property type="term" value="F:ATP binding"/>
    <property type="evidence" value="ECO:0007669"/>
    <property type="project" value="UniProtKB-KW"/>
</dbReference>
<dbReference type="SMART" id="SM00065">
    <property type="entry name" value="GAF"/>
    <property type="match status" value="2"/>
</dbReference>
<name>A0A179SH54_9HYPH</name>
<evidence type="ECO:0000256" key="1">
    <source>
        <dbReference type="ARBA" id="ARBA00000085"/>
    </source>
</evidence>
<accession>A0A179SH54</accession>
<dbReference type="Gene3D" id="3.30.450.40">
    <property type="match status" value="2"/>
</dbReference>
<evidence type="ECO:0000256" key="6">
    <source>
        <dbReference type="ARBA" id="ARBA00022777"/>
    </source>
</evidence>
<dbReference type="STRING" id="427683.A5481_08380"/>
<sequence>MADPTIVTADPAARSAEAARLLALDGYGILDTPRERDFDEITALASAVCGTPIAVVNLVGEGRQFFKAEVGLGVRETPLDSSFCARAILEKDLLLVPDATKDPRFDCNPLVTGEPHLRFYAGALLRTGEGHAIGTICVLDYQPRTLSDVQQQTLRVLARQVMTQLELRRSLRERREEAAFMHSVLASSADCIKVLDLQDRLTFMTEGGMRVMEVGDFNAIRGCPWPDFWQGQGHADAKAAIAAAKAGGIGRFQGEADTMAGNPRWWDVQVTPILDAQGVPERLLSVSRDISEQKAVEGQLSASEARWRGLFDGMQEGFFLGELVRDADGRATDYRFLEINPAFARQSGLPAESIGQTIRGVVPDIDQSLIDTYARVVETGAPILFEIDVPGLDRHFEVRANKEHGDRFSCLFLDITERKQAEERRDAMIELGDRLRDVTHRTEIGPIAAEILARTLRLSHAGYGVVDPVRETVTVDHDRAAEGFASLAGIHAFRAYGSFIDDLKAGRPVFVADTLDDPRTAVGGAAFAALGGRSMANLPLMENGRFVSLFFALRSRPHAWTPEEKAFLRSVADRTRAVIARLEAEEQQRVLNQELSHRMKNMLAMVLSIATQTLRSVRDQGPVEAFEQRIHALSAAHDVLLRQEWESAPLDAVACAVLGTFAPPARLTVAGPPVSLGPRATLSVSLLLHELGTNAAKYGALSNGEGRVDVTWRIEVAGGEENLVLDWEERGGPTVTEPARRGFGSRLIRLGLVGTGDVDLRYPPSGFRAEMRAPLAQIHQS</sequence>
<comment type="catalytic activity">
    <reaction evidence="1">
        <text>ATP + protein L-histidine = ADP + protein N-phospho-L-histidine.</text>
        <dbReference type="EC" id="2.7.13.3"/>
    </reaction>
</comment>
<dbReference type="Pfam" id="PF08448">
    <property type="entry name" value="PAS_4"/>
    <property type="match status" value="2"/>
</dbReference>
<evidence type="ECO:0000256" key="7">
    <source>
        <dbReference type="ARBA" id="ARBA00022840"/>
    </source>
</evidence>
<keyword evidence="3" id="KW-0597">Phosphoprotein</keyword>
<dbReference type="SMART" id="SM00911">
    <property type="entry name" value="HWE_HK"/>
    <property type="match status" value="1"/>
</dbReference>
<dbReference type="Pfam" id="PF07536">
    <property type="entry name" value="HWE_HK"/>
    <property type="match status" value="1"/>
</dbReference>
<organism evidence="9 10">
    <name type="scientific">Methylobacterium platani</name>
    <dbReference type="NCBI Taxonomy" id="427683"/>
    <lineage>
        <taxon>Bacteria</taxon>
        <taxon>Pseudomonadati</taxon>
        <taxon>Pseudomonadota</taxon>
        <taxon>Alphaproteobacteria</taxon>
        <taxon>Hyphomicrobiales</taxon>
        <taxon>Methylobacteriaceae</taxon>
        <taxon>Methylobacterium</taxon>
    </lineage>
</organism>
<keyword evidence="6 9" id="KW-0418">Kinase</keyword>
<keyword evidence="4" id="KW-0808">Transferase</keyword>
<keyword evidence="7" id="KW-0067">ATP-binding</keyword>
<gene>
    <name evidence="9" type="ORF">A5481_08380</name>
</gene>
<dbReference type="InterPro" id="IPR000700">
    <property type="entry name" value="PAS-assoc_C"/>
</dbReference>
<dbReference type="PANTHER" id="PTHR43102:SF2">
    <property type="entry name" value="GAF DOMAIN-CONTAINING PROTEIN"/>
    <property type="match status" value="1"/>
</dbReference>
<feature type="domain" description="PAC" evidence="8">
    <location>
        <begin position="250"/>
        <end position="302"/>
    </location>
</feature>
<dbReference type="InterPro" id="IPR011102">
    <property type="entry name" value="Sig_transdc_His_kinase_HWE"/>
</dbReference>
<evidence type="ECO:0000313" key="9">
    <source>
        <dbReference type="EMBL" id="OAS25838.1"/>
    </source>
</evidence>
<evidence type="ECO:0000256" key="3">
    <source>
        <dbReference type="ARBA" id="ARBA00022553"/>
    </source>
</evidence>
<dbReference type="PANTHER" id="PTHR43102">
    <property type="entry name" value="SLR1143 PROTEIN"/>
    <property type="match status" value="1"/>
</dbReference>
<dbReference type="PROSITE" id="PS50113">
    <property type="entry name" value="PAC"/>
    <property type="match status" value="1"/>
</dbReference>
<dbReference type="AlphaFoldDB" id="A0A179SH54"/>
<evidence type="ECO:0000259" key="8">
    <source>
        <dbReference type="PROSITE" id="PS50113"/>
    </source>
</evidence>
<dbReference type="InterPro" id="IPR003018">
    <property type="entry name" value="GAF"/>
</dbReference>
<dbReference type="EMBL" id="LWHQ01000015">
    <property type="protein sequence ID" value="OAS25838.1"/>
    <property type="molecule type" value="Genomic_DNA"/>
</dbReference>
<keyword evidence="5" id="KW-0547">Nucleotide-binding</keyword>
<dbReference type="InterPro" id="IPR036890">
    <property type="entry name" value="HATPase_C_sf"/>
</dbReference>
<dbReference type="InterPro" id="IPR035965">
    <property type="entry name" value="PAS-like_dom_sf"/>
</dbReference>
<dbReference type="Pfam" id="PF01590">
    <property type="entry name" value="GAF"/>
    <property type="match status" value="2"/>
</dbReference>
<dbReference type="EC" id="2.7.13.3" evidence="2"/>
<dbReference type="RefSeq" id="WP_048433226.1">
    <property type="nucleotide sequence ID" value="NZ_LWHQ01000015.1"/>
</dbReference>
<proteinExistence type="predicted"/>
<evidence type="ECO:0000313" key="10">
    <source>
        <dbReference type="Proteomes" id="UP000078316"/>
    </source>
</evidence>
<dbReference type="OrthoDB" id="341208at2"/>
<protein>
    <recommendedName>
        <fullName evidence="2">histidine kinase</fullName>
        <ecNumber evidence="2">2.7.13.3</ecNumber>
    </recommendedName>
</protein>